<protein>
    <recommendedName>
        <fullName evidence="2">DUF924 domain-containing protein</fullName>
    </recommendedName>
</protein>
<dbReference type="InterPro" id="IPR011990">
    <property type="entry name" value="TPR-like_helical_dom_sf"/>
</dbReference>
<dbReference type="EMBL" id="UINC01007804">
    <property type="protein sequence ID" value="SVA35162.1"/>
    <property type="molecule type" value="Genomic_DNA"/>
</dbReference>
<name>A0A381V486_9ZZZZ</name>
<dbReference type="Pfam" id="PF06041">
    <property type="entry name" value="DUF924"/>
    <property type="match status" value="1"/>
</dbReference>
<accession>A0A381V486</accession>
<reference evidence="1" key="1">
    <citation type="submission" date="2018-05" db="EMBL/GenBank/DDBJ databases">
        <authorList>
            <person name="Lanie J.A."/>
            <person name="Ng W.-L."/>
            <person name="Kazmierczak K.M."/>
            <person name="Andrzejewski T.M."/>
            <person name="Davidsen T.M."/>
            <person name="Wayne K.J."/>
            <person name="Tettelin H."/>
            <person name="Glass J.I."/>
            <person name="Rusch D."/>
            <person name="Podicherti R."/>
            <person name="Tsui H.-C.T."/>
            <person name="Winkler M.E."/>
        </authorList>
    </citation>
    <scope>NUCLEOTIDE SEQUENCE</scope>
</reference>
<sequence length="180" mass="21342">MELGSLDIIDYWFSENSEKYWFSSTPEIDKEIKQHYEQLWQSAADGMYDEWQNSPEGSLALVIILDQFPLNMFRGQPKSFQTESKAVKIAMNAISHGFDRKLSEEKLLFLFMPLMHSENMKDQDLQVRLFQKYNFNLEYSKHHRDIIKRFGRFPHRNDILGRKSTEAEIKYLQSDSAFKG</sequence>
<evidence type="ECO:0000313" key="1">
    <source>
        <dbReference type="EMBL" id="SVA35162.1"/>
    </source>
</evidence>
<organism evidence="1">
    <name type="scientific">marine metagenome</name>
    <dbReference type="NCBI Taxonomy" id="408172"/>
    <lineage>
        <taxon>unclassified sequences</taxon>
        <taxon>metagenomes</taxon>
        <taxon>ecological metagenomes</taxon>
    </lineage>
</organism>
<dbReference type="SUPFAM" id="SSF48452">
    <property type="entry name" value="TPR-like"/>
    <property type="match status" value="1"/>
</dbReference>
<dbReference type="Gene3D" id="1.20.58.320">
    <property type="entry name" value="TPR-like"/>
    <property type="match status" value="1"/>
</dbReference>
<dbReference type="Gene3D" id="1.25.40.10">
    <property type="entry name" value="Tetratricopeptide repeat domain"/>
    <property type="match status" value="1"/>
</dbReference>
<evidence type="ECO:0008006" key="2">
    <source>
        <dbReference type="Google" id="ProtNLM"/>
    </source>
</evidence>
<gene>
    <name evidence="1" type="ORF">METZ01_LOCUS88016</name>
</gene>
<proteinExistence type="predicted"/>
<dbReference type="InterPro" id="IPR010323">
    <property type="entry name" value="DUF924"/>
</dbReference>
<dbReference type="AlphaFoldDB" id="A0A381V486"/>